<dbReference type="GO" id="GO:0043190">
    <property type="term" value="C:ATP-binding cassette (ABC) transporter complex"/>
    <property type="evidence" value="ECO:0007669"/>
    <property type="project" value="InterPro"/>
</dbReference>
<dbReference type="EMBL" id="CP031598">
    <property type="protein sequence ID" value="QEW27647.1"/>
    <property type="molecule type" value="Genomic_DNA"/>
</dbReference>
<keyword evidence="4 7" id="KW-0067">ATP-binding</keyword>
<evidence type="ECO:0000256" key="6">
    <source>
        <dbReference type="ARBA" id="ARBA00023136"/>
    </source>
</evidence>
<dbReference type="InterPro" id="IPR003439">
    <property type="entry name" value="ABC_transporter-like_ATP-bd"/>
</dbReference>
<evidence type="ECO:0000256" key="2">
    <source>
        <dbReference type="ARBA" id="ARBA00022475"/>
    </source>
</evidence>
<dbReference type="GO" id="GO:0005524">
    <property type="term" value="F:ATP binding"/>
    <property type="evidence" value="ECO:0007669"/>
    <property type="project" value="UniProtKB-KW"/>
</dbReference>
<dbReference type="GO" id="GO:0015697">
    <property type="term" value="P:quaternary ammonium group transport"/>
    <property type="evidence" value="ECO:0007669"/>
    <property type="project" value="UniProtKB-ARBA"/>
</dbReference>
<evidence type="ECO:0000256" key="3">
    <source>
        <dbReference type="ARBA" id="ARBA00022741"/>
    </source>
</evidence>
<dbReference type="PROSITE" id="PS00211">
    <property type="entry name" value="ABC_TRANSPORTER_1"/>
    <property type="match status" value="1"/>
</dbReference>
<name>A0A0T5P8B8_9RHOB</name>
<dbReference type="Gene3D" id="3.40.50.300">
    <property type="entry name" value="P-loop containing nucleotide triphosphate hydrolases"/>
    <property type="match status" value="1"/>
</dbReference>
<protein>
    <recommendedName>
        <fullName evidence="7">Spermidine/putrescine import ATP-binding protein PotA</fullName>
        <ecNumber evidence="7">7.6.2.11</ecNumber>
    </recommendedName>
</protein>
<dbReference type="InterPro" id="IPR050093">
    <property type="entry name" value="ABC_SmlMolc_Importer"/>
</dbReference>
<organism evidence="9 11">
    <name type="scientific">Roseovarius indicus</name>
    <dbReference type="NCBI Taxonomy" id="540747"/>
    <lineage>
        <taxon>Bacteria</taxon>
        <taxon>Pseudomonadati</taxon>
        <taxon>Pseudomonadota</taxon>
        <taxon>Alphaproteobacteria</taxon>
        <taxon>Rhodobacterales</taxon>
        <taxon>Roseobacteraceae</taxon>
        <taxon>Roseovarius</taxon>
    </lineage>
</organism>
<dbReference type="SMART" id="SM00382">
    <property type="entry name" value="AAA"/>
    <property type="match status" value="1"/>
</dbReference>
<evidence type="ECO:0000256" key="4">
    <source>
        <dbReference type="ARBA" id="ARBA00022840"/>
    </source>
</evidence>
<dbReference type="InterPro" id="IPR013611">
    <property type="entry name" value="Transp-assoc_OB_typ2"/>
</dbReference>
<dbReference type="RefSeq" id="WP_057816845.1">
    <property type="nucleotide sequence ID" value="NZ_CP031598.1"/>
</dbReference>
<comment type="subunit">
    <text evidence="7">The complex is composed of two ATP-binding proteins (PotA), two transmembrane proteins (PotB and PotC) and a solute-binding protein (PotD).</text>
</comment>
<comment type="catalytic activity">
    <reaction evidence="7">
        <text>ATP + H2O + polyamine-[polyamine-binding protein]Side 1 = ADP + phosphate + polyamineSide 2 + [polyamine-binding protein]Side 1.</text>
        <dbReference type="EC" id="7.6.2.11"/>
    </reaction>
</comment>
<dbReference type="NCBIfam" id="TIGR01187">
    <property type="entry name" value="potA"/>
    <property type="match status" value="1"/>
</dbReference>
<dbReference type="Gene3D" id="2.40.50.100">
    <property type="match status" value="1"/>
</dbReference>
<dbReference type="Proteomes" id="UP000051401">
    <property type="component" value="Unassembled WGS sequence"/>
</dbReference>
<dbReference type="InterPro" id="IPR017871">
    <property type="entry name" value="ABC_transporter-like_CS"/>
</dbReference>
<dbReference type="AlphaFoldDB" id="A0A0T5P8B8"/>
<evidence type="ECO:0000313" key="11">
    <source>
        <dbReference type="Proteomes" id="UP000051401"/>
    </source>
</evidence>
<gene>
    <name evidence="10" type="primary">potA_15</name>
    <name evidence="7" type="synonym">potA</name>
    <name evidence="10" type="ORF">RIdsm_03463</name>
    <name evidence="9" type="ORF">XM52_14410</name>
</gene>
<keyword evidence="5 7" id="KW-1278">Translocase</keyword>
<evidence type="ECO:0000313" key="12">
    <source>
        <dbReference type="Proteomes" id="UP000325785"/>
    </source>
</evidence>
<comment type="function">
    <text evidence="7">Part of the ABC transporter complex PotABCD involved in spermidine/putrescine import. Responsible for energy coupling to the transport system.</text>
</comment>
<dbReference type="EC" id="7.6.2.11" evidence="7"/>
<dbReference type="PROSITE" id="PS50893">
    <property type="entry name" value="ABC_TRANSPORTER_2"/>
    <property type="match status" value="1"/>
</dbReference>
<feature type="domain" description="ABC transporter" evidence="8">
    <location>
        <begin position="9"/>
        <end position="239"/>
    </location>
</feature>
<evidence type="ECO:0000256" key="1">
    <source>
        <dbReference type="ARBA" id="ARBA00022448"/>
    </source>
</evidence>
<reference evidence="10 12" key="2">
    <citation type="submission" date="2018-08" db="EMBL/GenBank/DDBJ databases">
        <title>Genetic Globetrotter - A new plasmid hitch-hiking vast phylogenetic and geographic distances.</title>
        <authorList>
            <person name="Vollmers J."/>
            <person name="Petersen J."/>
        </authorList>
    </citation>
    <scope>NUCLEOTIDE SEQUENCE [LARGE SCALE GENOMIC DNA]</scope>
    <source>
        <strain evidence="10 12">DSM 26383</strain>
    </source>
</reference>
<evidence type="ECO:0000256" key="5">
    <source>
        <dbReference type="ARBA" id="ARBA00022967"/>
    </source>
</evidence>
<dbReference type="Pfam" id="PF00005">
    <property type="entry name" value="ABC_tran"/>
    <property type="match status" value="1"/>
</dbReference>
<keyword evidence="1 7" id="KW-0813">Transport</keyword>
<evidence type="ECO:0000313" key="9">
    <source>
        <dbReference type="EMBL" id="KRS17256.1"/>
    </source>
</evidence>
<dbReference type="GO" id="GO:0016887">
    <property type="term" value="F:ATP hydrolysis activity"/>
    <property type="evidence" value="ECO:0007669"/>
    <property type="project" value="InterPro"/>
</dbReference>
<reference evidence="9 11" key="1">
    <citation type="submission" date="2015-04" db="EMBL/GenBank/DDBJ databases">
        <title>The draft genome sequence of Roseovarius indicus B108T.</title>
        <authorList>
            <person name="Li G."/>
            <person name="Lai Q."/>
            <person name="Shao Z."/>
            <person name="Yan P."/>
        </authorList>
    </citation>
    <scope>NUCLEOTIDE SEQUENCE [LARGE SCALE GENOMIC DNA]</scope>
    <source>
        <strain evidence="9 11">B108</strain>
    </source>
</reference>
<dbReference type="STRING" id="540747.SAMN04488031_108133"/>
<dbReference type="InterPro" id="IPR005893">
    <property type="entry name" value="PotA-like"/>
</dbReference>
<dbReference type="InterPro" id="IPR027417">
    <property type="entry name" value="P-loop_NTPase"/>
</dbReference>
<dbReference type="KEGG" id="rid:RIdsm_03463"/>
<comment type="similarity">
    <text evidence="7">Belongs to the ABC transporter superfamily. Spermidine/putrescine importer (TC 3.A.1.11.1) family.</text>
</comment>
<dbReference type="PANTHER" id="PTHR42781">
    <property type="entry name" value="SPERMIDINE/PUTRESCINE IMPORT ATP-BINDING PROTEIN POTA"/>
    <property type="match status" value="1"/>
</dbReference>
<evidence type="ECO:0000313" key="10">
    <source>
        <dbReference type="EMBL" id="QEW27647.1"/>
    </source>
</evidence>
<dbReference type="GO" id="GO:0015417">
    <property type="term" value="F:ABC-type polyamine transporter activity"/>
    <property type="evidence" value="ECO:0007669"/>
    <property type="project" value="UniProtKB-EC"/>
</dbReference>
<dbReference type="FunFam" id="3.40.50.300:FF:000425">
    <property type="entry name" value="Probable ABC transporter, ATP-binding subunit"/>
    <property type="match status" value="1"/>
</dbReference>
<keyword evidence="3 7" id="KW-0547">Nucleotide-binding</keyword>
<dbReference type="PANTHER" id="PTHR42781:SF4">
    <property type="entry name" value="SPERMIDINE_PUTRESCINE IMPORT ATP-BINDING PROTEIN POTA"/>
    <property type="match status" value="1"/>
</dbReference>
<evidence type="ECO:0000256" key="7">
    <source>
        <dbReference type="RuleBase" id="RU364083"/>
    </source>
</evidence>
<dbReference type="SUPFAM" id="SSF50331">
    <property type="entry name" value="MOP-like"/>
    <property type="match status" value="1"/>
</dbReference>
<dbReference type="SUPFAM" id="SSF52540">
    <property type="entry name" value="P-loop containing nucleoside triphosphate hydrolases"/>
    <property type="match status" value="1"/>
</dbReference>
<accession>A0A0T5P8B8</accession>
<keyword evidence="2 7" id="KW-1003">Cell membrane</keyword>
<dbReference type="EMBL" id="LAXI01000008">
    <property type="protein sequence ID" value="KRS17256.1"/>
    <property type="molecule type" value="Genomic_DNA"/>
</dbReference>
<dbReference type="Proteomes" id="UP000325785">
    <property type="component" value="Chromosome"/>
</dbReference>
<keyword evidence="11" id="KW-1185">Reference proteome</keyword>
<dbReference type="InterPro" id="IPR003593">
    <property type="entry name" value="AAA+_ATPase"/>
</dbReference>
<evidence type="ECO:0000259" key="8">
    <source>
        <dbReference type="PROSITE" id="PS50893"/>
    </source>
</evidence>
<dbReference type="Pfam" id="PF08402">
    <property type="entry name" value="TOBE_2"/>
    <property type="match status" value="1"/>
</dbReference>
<keyword evidence="6 7" id="KW-0472">Membrane</keyword>
<dbReference type="InterPro" id="IPR008995">
    <property type="entry name" value="Mo/tungstate-bd_C_term_dom"/>
</dbReference>
<dbReference type="PATRIC" id="fig|540747.5.peg.5952"/>
<proteinExistence type="inferred from homology"/>
<sequence length="360" mass="38675">MSDRVTPAVSFQGVTRRYGSVTAVRDANLDIAPGEFFALLGPSGSGKTTLLMLLAGFDQASEGQVLMSGTPISDVPPHRRRIGVVFQNYALFPHMTAAENVAYPLKMRGVPRAEREKRVNAALGIVTLADRGASYPSQLSGGQQQRVALARALVFGPDVLLMDEPLGALDRRLRDQMQVELKRIQHELGVTVIYVTHDQSEAMAMADRIGIMSGGELLQVADPETIYAEPSNHFVARFIGECSILRVSTTEGGKGYEIAGACQELPAPSSQPFDIVVRPENVVVSPASKPVQEGEFGIPAKIREVTYLGAGWRVMLELSDGQTLMAGIPRGHQLAGSLTPDTNVLATWSPDSVAVLPTES</sequence>